<evidence type="ECO:0000313" key="1">
    <source>
        <dbReference type="EMBL" id="MBB4981005.1"/>
    </source>
</evidence>
<name>A0A7W7XAJ4_9ACTN</name>
<keyword evidence="2" id="KW-1185">Reference proteome</keyword>
<dbReference type="RefSeq" id="WP_184930515.1">
    <property type="nucleotide sequence ID" value="NZ_JACHJY010000002.1"/>
</dbReference>
<reference evidence="1 2" key="1">
    <citation type="submission" date="2020-08" db="EMBL/GenBank/DDBJ databases">
        <title>Genomic Encyclopedia of Type Strains, Phase III (KMG-III): the genomes of soil and plant-associated and newly described type strains.</title>
        <authorList>
            <person name="Whitman W."/>
        </authorList>
    </citation>
    <scope>NUCLEOTIDE SEQUENCE [LARGE SCALE GENOMIC DNA]</scope>
    <source>
        <strain evidence="1 2">SFB5A</strain>
    </source>
</reference>
<accession>A0A7W7XAJ4</accession>
<evidence type="ECO:0000313" key="2">
    <source>
        <dbReference type="Proteomes" id="UP000582643"/>
    </source>
</evidence>
<proteinExistence type="predicted"/>
<sequence>MPAWPRITCHVCRRSVAVNPGTRRIADHKHPRPRERALDLVLCHGSEQEVELGGVMFLPFEEDDPTKEEALF</sequence>
<gene>
    <name evidence="1" type="ORF">GGE06_001913</name>
</gene>
<organism evidence="1 2">
    <name type="scientific">Streptomyces nymphaeiformis</name>
    <dbReference type="NCBI Taxonomy" id="2663842"/>
    <lineage>
        <taxon>Bacteria</taxon>
        <taxon>Bacillati</taxon>
        <taxon>Actinomycetota</taxon>
        <taxon>Actinomycetes</taxon>
        <taxon>Kitasatosporales</taxon>
        <taxon>Streptomycetaceae</taxon>
        <taxon>Streptomyces</taxon>
    </lineage>
</organism>
<protein>
    <submittedName>
        <fullName evidence="1">Uncharacterized protein</fullName>
    </submittedName>
</protein>
<dbReference type="EMBL" id="JACHJY010000002">
    <property type="protein sequence ID" value="MBB4981005.1"/>
    <property type="molecule type" value="Genomic_DNA"/>
</dbReference>
<comment type="caution">
    <text evidence="1">The sequence shown here is derived from an EMBL/GenBank/DDBJ whole genome shotgun (WGS) entry which is preliminary data.</text>
</comment>
<dbReference type="Proteomes" id="UP000582643">
    <property type="component" value="Unassembled WGS sequence"/>
</dbReference>
<dbReference type="AlphaFoldDB" id="A0A7W7XAJ4"/>